<dbReference type="PANTHER" id="PTHR13170:SF19">
    <property type="entry name" value="O-GLCNACASE-LIKE"/>
    <property type="match status" value="1"/>
</dbReference>
<dbReference type="Gene3D" id="3.40.630.30">
    <property type="match status" value="1"/>
</dbReference>
<dbReference type="GO" id="GO:0016231">
    <property type="term" value="F:beta-N-acetylglucosaminidase activity"/>
    <property type="evidence" value="ECO:0007669"/>
    <property type="project" value="TreeGrafter"/>
</dbReference>
<reference evidence="1" key="1">
    <citation type="submission" date="2021-05" db="EMBL/GenBank/DDBJ databases">
        <authorList>
            <person name="Tigano A."/>
        </authorList>
    </citation>
    <scope>NUCLEOTIDE SEQUENCE</scope>
</reference>
<comment type="caution">
    <text evidence="1">The sequence shown here is derived from an EMBL/GenBank/DDBJ whole genome shotgun (WGS) entry which is preliminary data.</text>
</comment>
<sequence length="175" mass="18831">MRSGEEGGAVPLMGDGTLSQDFPSLVDVRVLPRVSDPSPAKRMIGQLLSAIRSSGSRGAFCELRHSDRRMLDFYSKLGSFRPVQAEGLPEGMNSRPSYFTSPIFSSGISTRPSSEKAGVVVRPPVLVAHRPGGADHLHPLRVVVDHLSGRGGPLLPQAANVQALILHRQPLRLKP</sequence>
<proteinExistence type="predicted"/>
<accession>A0A8S4BA37</accession>
<organism evidence="1 2">
    <name type="scientific">Menidia menidia</name>
    <name type="common">Atlantic silverside</name>
    <dbReference type="NCBI Taxonomy" id="238744"/>
    <lineage>
        <taxon>Eukaryota</taxon>
        <taxon>Metazoa</taxon>
        <taxon>Chordata</taxon>
        <taxon>Craniata</taxon>
        <taxon>Vertebrata</taxon>
        <taxon>Euteleostomi</taxon>
        <taxon>Actinopterygii</taxon>
        <taxon>Neopterygii</taxon>
        <taxon>Teleostei</taxon>
        <taxon>Neoteleostei</taxon>
        <taxon>Acanthomorphata</taxon>
        <taxon>Ovalentaria</taxon>
        <taxon>Atherinomorphae</taxon>
        <taxon>Atheriniformes</taxon>
        <taxon>Atherinopsidae</taxon>
        <taxon>Menidiinae</taxon>
        <taxon>Menidia</taxon>
    </lineage>
</organism>
<evidence type="ECO:0000313" key="2">
    <source>
        <dbReference type="Proteomes" id="UP000677803"/>
    </source>
</evidence>
<dbReference type="OrthoDB" id="9975416at2759"/>
<dbReference type="EMBL" id="CAJRST010013335">
    <property type="protein sequence ID" value="CAG5929034.1"/>
    <property type="molecule type" value="Genomic_DNA"/>
</dbReference>
<gene>
    <name evidence="1" type="ORF">MMEN_LOCUS12665</name>
</gene>
<dbReference type="InterPro" id="IPR051822">
    <property type="entry name" value="Glycosyl_Hydrolase_84"/>
</dbReference>
<dbReference type="Proteomes" id="UP000677803">
    <property type="component" value="Unassembled WGS sequence"/>
</dbReference>
<dbReference type="PANTHER" id="PTHR13170">
    <property type="entry name" value="O-GLCNACASE"/>
    <property type="match status" value="1"/>
</dbReference>
<dbReference type="GO" id="GO:0009100">
    <property type="term" value="P:glycoprotein metabolic process"/>
    <property type="evidence" value="ECO:0007669"/>
    <property type="project" value="TreeGrafter"/>
</dbReference>
<dbReference type="AlphaFoldDB" id="A0A8S4BA37"/>
<name>A0A8S4BA37_9TELE</name>
<protein>
    <submittedName>
        <fullName evidence="1">(Atlantic silverside) hypothetical protein</fullName>
    </submittedName>
</protein>
<evidence type="ECO:0000313" key="1">
    <source>
        <dbReference type="EMBL" id="CAG5929034.1"/>
    </source>
</evidence>
<keyword evidence="2" id="KW-1185">Reference proteome</keyword>